<sequence>MELITDQTLLHQTIKENPIEEVLTNYWEYPLELTLYKKGEHIFKYGDPLTCICFFISGRAKVYSLLSNGKHYLHTFYKCFEIIGDVEFVNHSHIKTNVQALSDVYCLLLPLCKCHDMLYDDRKFLRAACSHLSHKLDITGQFNSHNLLYPLEERLASYIMNTSDNLIFSENLTALSELLGTSYRHLLRTLRNFCDNGYLLKEKGYYKIIAPNQLRALGAAINTTY</sequence>
<organism evidence="2 3">
    <name type="scientific">Lachnotalea glycerini</name>
    <dbReference type="NCBI Taxonomy" id="1763509"/>
    <lineage>
        <taxon>Bacteria</taxon>
        <taxon>Bacillati</taxon>
        <taxon>Bacillota</taxon>
        <taxon>Clostridia</taxon>
        <taxon>Lachnospirales</taxon>
        <taxon>Lachnospiraceae</taxon>
        <taxon>Lachnotalea</taxon>
    </lineage>
</organism>
<dbReference type="SUPFAM" id="SSF51206">
    <property type="entry name" value="cAMP-binding domain-like"/>
    <property type="match status" value="1"/>
</dbReference>
<dbReference type="EMBL" id="QICS01000002">
    <property type="protein sequence ID" value="PXV93641.1"/>
    <property type="molecule type" value="Genomic_DNA"/>
</dbReference>
<dbReference type="AlphaFoldDB" id="A0A318EQ72"/>
<dbReference type="Pfam" id="PF00027">
    <property type="entry name" value="cNMP_binding"/>
    <property type="match status" value="1"/>
</dbReference>
<dbReference type="InterPro" id="IPR014710">
    <property type="entry name" value="RmlC-like_jellyroll"/>
</dbReference>
<dbReference type="RefSeq" id="WP_110290572.1">
    <property type="nucleotide sequence ID" value="NZ_QICS01000002.1"/>
</dbReference>
<comment type="caution">
    <text evidence="2">The sequence shown here is derived from an EMBL/GenBank/DDBJ whole genome shotgun (WGS) entry which is preliminary data.</text>
</comment>
<evidence type="ECO:0000313" key="2">
    <source>
        <dbReference type="EMBL" id="PXV93641.1"/>
    </source>
</evidence>
<name>A0A318EQ72_9FIRM</name>
<protein>
    <submittedName>
        <fullName evidence="2">CRP-like cAMP-binding protein</fullName>
    </submittedName>
</protein>
<proteinExistence type="predicted"/>
<dbReference type="InterPro" id="IPR000595">
    <property type="entry name" value="cNMP-bd_dom"/>
</dbReference>
<dbReference type="InterPro" id="IPR036390">
    <property type="entry name" value="WH_DNA-bd_sf"/>
</dbReference>
<accession>A0A318EQ72</accession>
<gene>
    <name evidence="2" type="ORF">C8E03_102414</name>
</gene>
<feature type="domain" description="Cyclic nucleotide-binding" evidence="1">
    <location>
        <begin position="36"/>
        <end position="111"/>
    </location>
</feature>
<dbReference type="CDD" id="cd00038">
    <property type="entry name" value="CAP_ED"/>
    <property type="match status" value="1"/>
</dbReference>
<evidence type="ECO:0000259" key="1">
    <source>
        <dbReference type="Pfam" id="PF00027"/>
    </source>
</evidence>
<dbReference type="Proteomes" id="UP000247523">
    <property type="component" value="Unassembled WGS sequence"/>
</dbReference>
<dbReference type="Gene3D" id="2.60.120.10">
    <property type="entry name" value="Jelly Rolls"/>
    <property type="match status" value="1"/>
</dbReference>
<evidence type="ECO:0000313" key="3">
    <source>
        <dbReference type="Proteomes" id="UP000247523"/>
    </source>
</evidence>
<dbReference type="SUPFAM" id="SSF46785">
    <property type="entry name" value="Winged helix' DNA-binding domain"/>
    <property type="match status" value="1"/>
</dbReference>
<reference evidence="2 3" key="1">
    <citation type="submission" date="2018-05" db="EMBL/GenBank/DDBJ databases">
        <title>Genomic Encyclopedia of Type Strains, Phase IV (KMG-IV): sequencing the most valuable type-strain genomes for metagenomic binning, comparative biology and taxonomic classification.</title>
        <authorList>
            <person name="Goeker M."/>
        </authorList>
    </citation>
    <scope>NUCLEOTIDE SEQUENCE [LARGE SCALE GENOMIC DNA]</scope>
    <source>
        <strain evidence="2 3">DSM 28816</strain>
    </source>
</reference>
<dbReference type="InterPro" id="IPR018490">
    <property type="entry name" value="cNMP-bd_dom_sf"/>
</dbReference>